<evidence type="ECO:0000259" key="4">
    <source>
        <dbReference type="PROSITE" id="PS50304"/>
    </source>
</evidence>
<dbReference type="InterPro" id="IPR002999">
    <property type="entry name" value="Tudor"/>
</dbReference>
<proteinExistence type="predicted"/>
<dbReference type="GO" id="GO:0007283">
    <property type="term" value="P:spermatogenesis"/>
    <property type="evidence" value="ECO:0007669"/>
    <property type="project" value="TreeGrafter"/>
</dbReference>
<dbReference type="FunFam" id="2.30.30.140:FF:000018">
    <property type="entry name" value="Serine/threonine-protein kinase 31"/>
    <property type="match status" value="1"/>
</dbReference>
<keyword evidence="1" id="KW-0694">RNA-binding</keyword>
<name>A0AA38HX32_9CUCU</name>
<dbReference type="InterPro" id="IPR004088">
    <property type="entry name" value="KH_dom_type_1"/>
</dbReference>
<dbReference type="InterPro" id="IPR035437">
    <property type="entry name" value="SNase_OB-fold_sf"/>
</dbReference>
<evidence type="ECO:0000256" key="1">
    <source>
        <dbReference type="PROSITE-ProRule" id="PRU00117"/>
    </source>
</evidence>
<dbReference type="GO" id="GO:0005739">
    <property type="term" value="C:mitochondrion"/>
    <property type="evidence" value="ECO:0007669"/>
    <property type="project" value="UniProtKB-ARBA"/>
</dbReference>
<dbReference type="AlphaFoldDB" id="A0AA38HX32"/>
<evidence type="ECO:0000256" key="2">
    <source>
        <dbReference type="SAM" id="MobiDB-lite"/>
    </source>
</evidence>
<dbReference type="SUPFAM" id="SSF63748">
    <property type="entry name" value="Tudor/PWWP/MBT"/>
    <property type="match status" value="1"/>
</dbReference>
<dbReference type="InterPro" id="IPR004087">
    <property type="entry name" value="KH_dom"/>
</dbReference>
<reference evidence="5" key="1">
    <citation type="journal article" date="2023" name="G3 (Bethesda)">
        <title>Whole genome assemblies of Zophobas morio and Tenebrio molitor.</title>
        <authorList>
            <person name="Kaur S."/>
            <person name="Stinson S.A."/>
            <person name="diCenzo G.C."/>
        </authorList>
    </citation>
    <scope>NUCLEOTIDE SEQUENCE</scope>
    <source>
        <strain evidence="5">QUZm001</strain>
    </source>
</reference>
<dbReference type="SUPFAM" id="SSF54791">
    <property type="entry name" value="Eukaryotic type KH-domain (KH-domain type I)"/>
    <property type="match status" value="2"/>
</dbReference>
<dbReference type="Pfam" id="PF00567">
    <property type="entry name" value="TUDOR"/>
    <property type="match status" value="1"/>
</dbReference>
<dbReference type="GO" id="GO:0030719">
    <property type="term" value="P:P granule organization"/>
    <property type="evidence" value="ECO:0007669"/>
    <property type="project" value="TreeGrafter"/>
</dbReference>
<evidence type="ECO:0000313" key="5">
    <source>
        <dbReference type="EMBL" id="KAJ3645213.1"/>
    </source>
</evidence>
<evidence type="ECO:0000256" key="3">
    <source>
        <dbReference type="SAM" id="Phobius"/>
    </source>
</evidence>
<dbReference type="Gene3D" id="2.40.50.90">
    <property type="match status" value="1"/>
</dbReference>
<dbReference type="CDD" id="cd00105">
    <property type="entry name" value="KH-I"/>
    <property type="match status" value="1"/>
</dbReference>
<dbReference type="SMART" id="SM00322">
    <property type="entry name" value="KH"/>
    <property type="match status" value="2"/>
</dbReference>
<dbReference type="GO" id="GO:0034587">
    <property type="term" value="P:piRNA processing"/>
    <property type="evidence" value="ECO:0007669"/>
    <property type="project" value="TreeGrafter"/>
</dbReference>
<dbReference type="SMART" id="SM00333">
    <property type="entry name" value="TUDOR"/>
    <property type="match status" value="1"/>
</dbReference>
<protein>
    <recommendedName>
        <fullName evidence="4">Tudor domain-containing protein</fullName>
    </recommendedName>
</protein>
<dbReference type="Gene3D" id="3.30.1370.10">
    <property type="entry name" value="K Homology domain, type 1"/>
    <property type="match status" value="2"/>
</dbReference>
<dbReference type="PROSITE" id="PS50084">
    <property type="entry name" value="KH_TYPE_1"/>
    <property type="match status" value="1"/>
</dbReference>
<feature type="transmembrane region" description="Helical" evidence="3">
    <location>
        <begin position="21"/>
        <end position="46"/>
    </location>
</feature>
<dbReference type="PROSITE" id="PS50304">
    <property type="entry name" value="TUDOR"/>
    <property type="match status" value="1"/>
</dbReference>
<comment type="caution">
    <text evidence="5">The sequence shown here is derived from an EMBL/GenBank/DDBJ whole genome shotgun (WGS) entry which is preliminary data.</text>
</comment>
<organism evidence="5 6">
    <name type="scientific">Zophobas morio</name>
    <dbReference type="NCBI Taxonomy" id="2755281"/>
    <lineage>
        <taxon>Eukaryota</taxon>
        <taxon>Metazoa</taxon>
        <taxon>Ecdysozoa</taxon>
        <taxon>Arthropoda</taxon>
        <taxon>Hexapoda</taxon>
        <taxon>Insecta</taxon>
        <taxon>Pterygota</taxon>
        <taxon>Neoptera</taxon>
        <taxon>Endopterygota</taxon>
        <taxon>Coleoptera</taxon>
        <taxon>Polyphaga</taxon>
        <taxon>Cucujiformia</taxon>
        <taxon>Tenebrionidae</taxon>
        <taxon>Zophobas</taxon>
    </lineage>
</organism>
<dbReference type="Gene3D" id="2.30.30.140">
    <property type="match status" value="1"/>
</dbReference>
<dbReference type="Pfam" id="PF00013">
    <property type="entry name" value="KH_1"/>
    <property type="match status" value="1"/>
</dbReference>
<keyword evidence="3" id="KW-0472">Membrane</keyword>
<dbReference type="GO" id="GO:0003723">
    <property type="term" value="F:RNA binding"/>
    <property type="evidence" value="ECO:0007669"/>
    <property type="project" value="UniProtKB-UniRule"/>
</dbReference>
<feature type="domain" description="Tudor" evidence="4">
    <location>
        <begin position="300"/>
        <end position="361"/>
    </location>
</feature>
<dbReference type="PANTHER" id="PTHR22948">
    <property type="entry name" value="TUDOR DOMAIN CONTAINING PROTEIN"/>
    <property type="match status" value="1"/>
</dbReference>
<dbReference type="InterPro" id="IPR050621">
    <property type="entry name" value="Tudor_domain_containing"/>
</dbReference>
<evidence type="ECO:0000313" key="6">
    <source>
        <dbReference type="Proteomes" id="UP001168821"/>
    </source>
</evidence>
<sequence>MCASAQPLSLSERSNVSEKRVIAKSVTVVLGLSVCGISGYLLYLFLKKDEDDDYSDTINKASNFKMLRVPIPRDMVIPLLGPGGRTLQQMEEQSNTKIIFQDYQDAFGVHCIVRGTIEACHIAENLILEFVRNQPPVVSEDIFIPLPCIEMLRDKITEICSTSGAKVSADSDRSSPMKRLTIKGTQEQISVAKSLLDKVVEKYQRSQEQIEATLAKREPRLPPKSGDSPKSIGSPKVERISPVPGQPDAQFEVYVSAMVDPSRFWLQIVGPKAAELDVLVEEMTEYYRKQENRDSHVVEKVNKGDLVAAIFQYDGKWYRAEVLSITDENPPQAELYYVDYGDTDLVPVEELYELRTDFLRLHFQAIECFLARIDPVGESWSVDAVDKFEEWTHVAQWKKLSAKINGYCVRERTRAKREGSPMPGVDLFDVNNEQDVDIAQELVSHGYAVFKKDVDLRPSSRTTSVSNVSVASSS</sequence>
<accession>A0AA38HX32</accession>
<dbReference type="GO" id="GO:0043186">
    <property type="term" value="C:P granule"/>
    <property type="evidence" value="ECO:0007669"/>
    <property type="project" value="TreeGrafter"/>
</dbReference>
<dbReference type="EMBL" id="JALNTZ010000007">
    <property type="protein sequence ID" value="KAJ3645213.1"/>
    <property type="molecule type" value="Genomic_DNA"/>
</dbReference>
<gene>
    <name evidence="5" type="ORF">Zmor_022892</name>
</gene>
<dbReference type="PANTHER" id="PTHR22948:SF29">
    <property type="entry name" value="FI02030P-RELATED"/>
    <property type="match status" value="1"/>
</dbReference>
<feature type="region of interest" description="Disordered" evidence="2">
    <location>
        <begin position="211"/>
        <end position="243"/>
    </location>
</feature>
<keyword evidence="3" id="KW-0812">Transmembrane</keyword>
<dbReference type="InterPro" id="IPR036612">
    <property type="entry name" value="KH_dom_type_1_sf"/>
</dbReference>
<keyword evidence="3" id="KW-1133">Transmembrane helix</keyword>
<keyword evidence="6" id="KW-1185">Reference proteome</keyword>
<dbReference type="Proteomes" id="UP001168821">
    <property type="component" value="Unassembled WGS sequence"/>
</dbReference>